<comment type="caution">
    <text evidence="1">The sequence shown here is derived from an EMBL/GenBank/DDBJ whole genome shotgun (WGS) entry which is preliminary data.</text>
</comment>
<evidence type="ECO:0000313" key="2">
    <source>
        <dbReference type="Proteomes" id="UP001057402"/>
    </source>
</evidence>
<protein>
    <submittedName>
        <fullName evidence="1">Uncharacterized protein</fullName>
    </submittedName>
</protein>
<evidence type="ECO:0000313" key="1">
    <source>
        <dbReference type="EMBL" id="KAI4373583.1"/>
    </source>
</evidence>
<keyword evidence="2" id="KW-1185">Reference proteome</keyword>
<reference evidence="2" key="1">
    <citation type="journal article" date="2023" name="Front. Plant Sci.">
        <title>Chromosomal-level genome assembly of Melastoma candidum provides insights into trichome evolution.</title>
        <authorList>
            <person name="Zhong Y."/>
            <person name="Wu W."/>
            <person name="Sun C."/>
            <person name="Zou P."/>
            <person name="Liu Y."/>
            <person name="Dai S."/>
            <person name="Zhou R."/>
        </authorList>
    </citation>
    <scope>NUCLEOTIDE SEQUENCE [LARGE SCALE GENOMIC DNA]</scope>
</reference>
<dbReference type="EMBL" id="CM042883">
    <property type="protein sequence ID" value="KAI4373583.1"/>
    <property type="molecule type" value="Genomic_DNA"/>
</dbReference>
<accession>A0ACB9R500</accession>
<sequence>MQDLCSKCYRDLHLNKHHPSSSPVLLLDQSPSDDDRRRRLLLSSPSFLPEPSSTAAPSEGAQEEEPRTVAVPGSANRCCSCRRRVGLTGFRCRCGFTFCGTHRYPELHSCRFDFKSLGREEIKKANPVVKADKLHKI</sequence>
<dbReference type="Proteomes" id="UP001057402">
    <property type="component" value="Chromosome 4"/>
</dbReference>
<gene>
    <name evidence="1" type="ORF">MLD38_011696</name>
</gene>
<name>A0ACB9R500_9MYRT</name>
<organism evidence="1 2">
    <name type="scientific">Melastoma candidum</name>
    <dbReference type="NCBI Taxonomy" id="119954"/>
    <lineage>
        <taxon>Eukaryota</taxon>
        <taxon>Viridiplantae</taxon>
        <taxon>Streptophyta</taxon>
        <taxon>Embryophyta</taxon>
        <taxon>Tracheophyta</taxon>
        <taxon>Spermatophyta</taxon>
        <taxon>Magnoliopsida</taxon>
        <taxon>eudicotyledons</taxon>
        <taxon>Gunneridae</taxon>
        <taxon>Pentapetalae</taxon>
        <taxon>rosids</taxon>
        <taxon>malvids</taxon>
        <taxon>Myrtales</taxon>
        <taxon>Melastomataceae</taxon>
        <taxon>Melastomatoideae</taxon>
        <taxon>Melastomateae</taxon>
        <taxon>Melastoma</taxon>
    </lineage>
</organism>
<proteinExistence type="predicted"/>